<gene>
    <name evidence="4" type="ORF">HAP48_049345</name>
</gene>
<keyword evidence="1 2" id="KW-0597">Phosphoprotein</keyword>
<evidence type="ECO:0000256" key="2">
    <source>
        <dbReference type="PROSITE-ProRule" id="PRU00169"/>
    </source>
</evidence>
<dbReference type="EMBL" id="JAAOLE020000002">
    <property type="protein sequence ID" value="NVI50627.1"/>
    <property type="molecule type" value="Genomic_DNA"/>
</dbReference>
<dbReference type="PANTHER" id="PTHR44591">
    <property type="entry name" value="STRESS RESPONSE REGULATOR PROTEIN 1"/>
    <property type="match status" value="1"/>
</dbReference>
<accession>A0A973WBD3</accession>
<dbReference type="InterPro" id="IPR001789">
    <property type="entry name" value="Sig_transdc_resp-reg_receiver"/>
</dbReference>
<dbReference type="InterPro" id="IPR050595">
    <property type="entry name" value="Bact_response_regulator"/>
</dbReference>
<sequence length="121" mass="13148">MHVLVVDDDAAVRKSIKFALELEGFEVRDFSSAEELLIEESIPPRSCLVVDYYMPEMNGLELVARLRERDSALPAVLITGSDDNLRNRAAALGVIMVDKPMLGAPLLNAVRSAFGGEATSS</sequence>
<feature type="domain" description="Response regulatory" evidence="3">
    <location>
        <begin position="2"/>
        <end position="114"/>
    </location>
</feature>
<feature type="modified residue" description="4-aspartylphosphate" evidence="2">
    <location>
        <position position="51"/>
    </location>
</feature>
<dbReference type="GO" id="GO:0000160">
    <property type="term" value="P:phosphorelay signal transduction system"/>
    <property type="evidence" value="ECO:0007669"/>
    <property type="project" value="InterPro"/>
</dbReference>
<evidence type="ECO:0000259" key="3">
    <source>
        <dbReference type="PROSITE" id="PS50110"/>
    </source>
</evidence>
<name>A0A973WBD3_9BRAD</name>
<comment type="caution">
    <text evidence="4">The sequence shown here is derived from an EMBL/GenBank/DDBJ whole genome shotgun (WGS) entry which is preliminary data.</text>
</comment>
<dbReference type="SMART" id="SM00448">
    <property type="entry name" value="REC"/>
    <property type="match status" value="1"/>
</dbReference>
<dbReference type="InterPro" id="IPR011006">
    <property type="entry name" value="CheY-like_superfamily"/>
</dbReference>
<evidence type="ECO:0000313" key="4">
    <source>
        <dbReference type="EMBL" id="NVI50627.1"/>
    </source>
</evidence>
<proteinExistence type="predicted"/>
<protein>
    <submittedName>
        <fullName evidence="4">Response regulator</fullName>
    </submittedName>
</protein>
<dbReference type="PANTHER" id="PTHR44591:SF25">
    <property type="entry name" value="CHEMOTAXIS TWO-COMPONENT RESPONSE REGULATOR"/>
    <property type="match status" value="1"/>
</dbReference>
<reference evidence="4" key="1">
    <citation type="submission" date="2020-06" db="EMBL/GenBank/DDBJ databases">
        <title>Whole Genome Sequence of Bradyrhizobium sp. Strain 1S1.</title>
        <authorList>
            <person name="Bromfield E.S.P."/>
            <person name="Cloutier S."/>
        </authorList>
    </citation>
    <scope>NUCLEOTIDE SEQUENCE [LARGE SCALE GENOMIC DNA]</scope>
    <source>
        <strain evidence="4">1S1</strain>
    </source>
</reference>
<dbReference type="AlphaFoldDB" id="A0A973WBD3"/>
<evidence type="ECO:0000256" key="1">
    <source>
        <dbReference type="ARBA" id="ARBA00022553"/>
    </source>
</evidence>
<organism evidence="4">
    <name type="scientific">Bradyrhizobium septentrionale</name>
    <dbReference type="NCBI Taxonomy" id="1404411"/>
    <lineage>
        <taxon>Bacteria</taxon>
        <taxon>Pseudomonadati</taxon>
        <taxon>Pseudomonadota</taxon>
        <taxon>Alphaproteobacteria</taxon>
        <taxon>Hyphomicrobiales</taxon>
        <taxon>Nitrobacteraceae</taxon>
        <taxon>Bradyrhizobium</taxon>
    </lineage>
</organism>
<dbReference type="Pfam" id="PF00072">
    <property type="entry name" value="Response_reg"/>
    <property type="match status" value="1"/>
</dbReference>
<dbReference type="SUPFAM" id="SSF52172">
    <property type="entry name" value="CheY-like"/>
    <property type="match status" value="1"/>
</dbReference>
<dbReference type="PROSITE" id="PS50110">
    <property type="entry name" value="RESPONSE_REGULATORY"/>
    <property type="match status" value="1"/>
</dbReference>
<dbReference type="Gene3D" id="3.40.50.2300">
    <property type="match status" value="1"/>
</dbReference>